<evidence type="ECO:0000256" key="2">
    <source>
        <dbReference type="ARBA" id="ARBA00022692"/>
    </source>
</evidence>
<keyword evidence="6 13" id="KW-0472">Membrane</keyword>
<feature type="compositionally biased region" description="Basic and acidic residues" evidence="12">
    <location>
        <begin position="988"/>
        <end position="999"/>
    </location>
</feature>
<feature type="transmembrane region" description="Helical" evidence="13">
    <location>
        <begin position="884"/>
        <end position="902"/>
    </location>
</feature>
<evidence type="ECO:0000256" key="6">
    <source>
        <dbReference type="ARBA" id="ARBA00023136"/>
    </source>
</evidence>
<dbReference type="InParanoid" id="A0A7E5WC88"/>
<dbReference type="InterPro" id="IPR008979">
    <property type="entry name" value="Galactose-bd-like_sf"/>
</dbReference>
<feature type="region of interest" description="Disordered" evidence="12">
    <location>
        <begin position="924"/>
        <end position="1164"/>
    </location>
</feature>
<feature type="compositionally biased region" description="Basic residues" evidence="12">
    <location>
        <begin position="976"/>
        <end position="985"/>
    </location>
</feature>
<feature type="transmembrane region" description="Helical" evidence="13">
    <location>
        <begin position="16"/>
        <end position="38"/>
    </location>
</feature>
<dbReference type="FunCoup" id="A0A7E5WC88">
    <property type="interactions" value="1582"/>
</dbReference>
<keyword evidence="15" id="KW-1185">Reference proteome</keyword>
<evidence type="ECO:0000256" key="12">
    <source>
        <dbReference type="SAM" id="MobiDB-lite"/>
    </source>
</evidence>
<dbReference type="Gene3D" id="2.60.120.260">
    <property type="entry name" value="Galactose-binding domain-like"/>
    <property type="match status" value="1"/>
</dbReference>
<dbReference type="AlphaFoldDB" id="A0A7E5WC88"/>
<feature type="compositionally biased region" description="Basic residues" evidence="12">
    <location>
        <begin position="1150"/>
        <end position="1164"/>
    </location>
</feature>
<evidence type="ECO:0000313" key="16">
    <source>
        <dbReference type="RefSeq" id="XP_026738259.1"/>
    </source>
</evidence>
<dbReference type="Pfam" id="PF07738">
    <property type="entry name" value="Sad1_UNC"/>
    <property type="match status" value="1"/>
</dbReference>
<evidence type="ECO:0000256" key="10">
    <source>
        <dbReference type="ARBA" id="ARBA00064635"/>
    </source>
</evidence>
<evidence type="ECO:0000256" key="1">
    <source>
        <dbReference type="ARBA" id="ARBA00004389"/>
    </source>
</evidence>
<feature type="compositionally biased region" description="Basic and acidic residues" evidence="12">
    <location>
        <begin position="670"/>
        <end position="693"/>
    </location>
</feature>
<feature type="region of interest" description="Disordered" evidence="12">
    <location>
        <begin position="198"/>
        <end position="234"/>
    </location>
</feature>
<evidence type="ECO:0000256" key="4">
    <source>
        <dbReference type="ARBA" id="ARBA00022824"/>
    </source>
</evidence>
<dbReference type="PANTHER" id="PTHR12953:SF0">
    <property type="entry name" value="SUN DOMAIN-CONTAINING OSSIFICATION FACTOR"/>
    <property type="match status" value="1"/>
</dbReference>
<dbReference type="InterPro" id="IPR045120">
    <property type="entry name" value="Suco/Slp1-like"/>
</dbReference>
<dbReference type="PANTHER" id="PTHR12953">
    <property type="entry name" value="MEMBRANE PROTEIN CH1 RELATED"/>
    <property type="match status" value="1"/>
</dbReference>
<dbReference type="RefSeq" id="XP_026738259.1">
    <property type="nucleotide sequence ID" value="XM_026882458.1"/>
</dbReference>
<evidence type="ECO:0000256" key="5">
    <source>
        <dbReference type="ARBA" id="ARBA00022989"/>
    </source>
</evidence>
<sequence>MDCGYFTDITMKGGLCIIYTSLLTISVLSSCALFILVVSEALHGEEGVNTNVDLSGLHNVSQKVAVGEQDVPGPQDSPETQLAENQKTNEDHEMIFAETLSLNSVTTDGLPDTGQPPVLISLADNAKLELRHPDELLFVNDSEEHNDTKIFSIIDGDNVEDVADKPSEDVENESTEPRLVVKAKPMHETRQVEEAFQAPTVDVDATTESQTEEPKEQETENIPVKPETPQEDIPSFSEWAQKQLAEAEKKDTVLNHSSQPSHSNTNFSSKSTKLRSKNYASLACGAKVVAVNPEAGSASSILSPNRDEYMLNTCNSRIWFVVELCEAVQAQKIEIANFELFSSTPKDIAVYFSDRFPTRDWASVGQFAAQDMRDVQSFDLFPHLFGKFIKVEMLSHHGSEHYCPISLFKVYGTSEFEVLEKENSQHPAHIDEDEDDEIIDVPDIPAAETEPSKNLFGSARDAVMSIMKKAAQALVKTEVPKNVSSEHNDTSTDKTYKRCCSPSHIIVCDNCSETLYNEVYELISCSSDKLVSLVRQVFLRETLKCTGICQQYGLDFKSTKTIEFSDERVAYMNALFPRKYLAALCNILAIKEKKVVLNTSFETEMNVTMNVTVDESPQTVNSETSSEQEIKLVPDKNTASEDDKANETTQSEEKIPAESVTEGTAVPVELPKEQNESVDEKVEESPSIEEKPVQETLEVTTEVEKVTETVTDENKENVQKTEIKNGKIEVTTEKPKDSAGAEEVSDSIIIDNDNFISDFDQMAVDPTPAGAPTLPNQNQGQATLQKESVFLRLSNRVKTLERNMSLSGQYLEELSRRYKKQVEEMQKTFEKTVQQMTEERRKSNEREQKYLEQMTSLQEQLARVAAAMHVLMDERDSWFGNLNFFKFIVFQAIIFAIAFYFFSRRRKPEPLIVPVIKKAKKKQDKIRRKSVEGVSGHETPSAKKRRPSEEALQIARQSTEEMSRDEDEEGEWQVARKNRRRKTSIIHRAGETEPKEWARQDSIGKLQDNPIPLDEEEYFAPVTEPKEFIESESSSPPKRDFPKTNGSFFNNLKTKTMKTRRLSSPAFLRTLSRQSSRSAPSGASAASAGSAGSAAAGGAAGGGAGPRAPDALYNGGLGSKAASESPTASMWSDSTEISQNGQQDHDNTASKKKKSLKNILKKVF</sequence>
<keyword evidence="4" id="KW-0256">Endoplasmic reticulum</keyword>
<feature type="region of interest" description="Disordered" evidence="12">
    <location>
        <begin position="615"/>
        <end position="700"/>
    </location>
</feature>
<keyword evidence="2 13" id="KW-0812">Transmembrane</keyword>
<dbReference type="Proteomes" id="UP000322000">
    <property type="component" value="Chromosome 15"/>
</dbReference>
<dbReference type="GO" id="GO:0034975">
    <property type="term" value="P:protein folding in endoplasmic reticulum"/>
    <property type="evidence" value="ECO:0007669"/>
    <property type="project" value="TreeGrafter"/>
</dbReference>
<comment type="subcellular location">
    <subcellularLocation>
        <location evidence="8">Endomembrane system</location>
        <topology evidence="8">Single-pass type I membrane protein</topology>
    </subcellularLocation>
    <subcellularLocation>
        <location evidence="1">Endoplasmic reticulum membrane</location>
        <topology evidence="1">Single-pass membrane protein</topology>
    </subcellularLocation>
</comment>
<keyword evidence="3" id="KW-0732">Signal</keyword>
<dbReference type="PROSITE" id="PS51469">
    <property type="entry name" value="SUN"/>
    <property type="match status" value="1"/>
</dbReference>
<feature type="coiled-coil region" evidence="11">
    <location>
        <begin position="811"/>
        <end position="860"/>
    </location>
</feature>
<feature type="region of interest" description="Disordered" evidence="12">
    <location>
        <begin position="248"/>
        <end position="270"/>
    </location>
</feature>
<keyword evidence="11" id="KW-0175">Coiled coil</keyword>
<evidence type="ECO:0000313" key="15">
    <source>
        <dbReference type="Proteomes" id="UP000322000"/>
    </source>
</evidence>
<feature type="compositionally biased region" description="Polar residues" evidence="12">
    <location>
        <begin position="1122"/>
        <end position="1142"/>
    </location>
</feature>
<dbReference type="KEGG" id="tnl:113501335"/>
<keyword evidence="7" id="KW-0325">Glycoprotein</keyword>
<feature type="compositionally biased region" description="Basic and acidic residues" evidence="12">
    <location>
        <begin position="628"/>
        <end position="656"/>
    </location>
</feature>
<accession>A0A7E5WC88</accession>
<gene>
    <name evidence="16" type="primary">LOC113501335</name>
</gene>
<dbReference type="OrthoDB" id="266334at2759"/>
<comment type="similarity">
    <text evidence="9">Belongs to the SLP1 family.</text>
</comment>
<feature type="compositionally biased region" description="Polar residues" evidence="12">
    <location>
        <begin position="1044"/>
        <end position="1054"/>
    </location>
</feature>
<evidence type="ECO:0000256" key="7">
    <source>
        <dbReference type="ARBA" id="ARBA00023180"/>
    </source>
</evidence>
<evidence type="ECO:0000256" key="9">
    <source>
        <dbReference type="ARBA" id="ARBA00061226"/>
    </source>
</evidence>
<evidence type="ECO:0000256" key="8">
    <source>
        <dbReference type="ARBA" id="ARBA00046288"/>
    </source>
</evidence>
<reference evidence="16" key="1">
    <citation type="submission" date="2025-08" db="UniProtKB">
        <authorList>
            <consortium name="RefSeq"/>
        </authorList>
    </citation>
    <scope>IDENTIFICATION</scope>
</reference>
<evidence type="ECO:0000256" key="3">
    <source>
        <dbReference type="ARBA" id="ARBA00022729"/>
    </source>
</evidence>
<organism evidence="15 16">
    <name type="scientific">Trichoplusia ni</name>
    <name type="common">Cabbage looper</name>
    <dbReference type="NCBI Taxonomy" id="7111"/>
    <lineage>
        <taxon>Eukaryota</taxon>
        <taxon>Metazoa</taxon>
        <taxon>Ecdysozoa</taxon>
        <taxon>Arthropoda</taxon>
        <taxon>Hexapoda</taxon>
        <taxon>Insecta</taxon>
        <taxon>Pterygota</taxon>
        <taxon>Neoptera</taxon>
        <taxon>Endopterygota</taxon>
        <taxon>Lepidoptera</taxon>
        <taxon>Glossata</taxon>
        <taxon>Ditrysia</taxon>
        <taxon>Noctuoidea</taxon>
        <taxon>Noctuidae</taxon>
        <taxon>Plusiinae</taxon>
        <taxon>Trichoplusia</taxon>
    </lineage>
</organism>
<dbReference type="FunFam" id="2.60.120.260:FF:000099">
    <property type="entry name" value="Uncharacterized protein, isoform C"/>
    <property type="match status" value="1"/>
</dbReference>
<keyword evidence="5 13" id="KW-1133">Transmembrane helix</keyword>
<dbReference type="GO" id="GO:0005789">
    <property type="term" value="C:endoplasmic reticulum membrane"/>
    <property type="evidence" value="ECO:0007669"/>
    <property type="project" value="UniProtKB-SubCell"/>
</dbReference>
<feature type="domain" description="SUN" evidence="14">
    <location>
        <begin position="255"/>
        <end position="415"/>
    </location>
</feature>
<feature type="compositionally biased region" description="Polar residues" evidence="12">
    <location>
        <begin position="615"/>
        <end position="627"/>
    </location>
</feature>
<evidence type="ECO:0000256" key="13">
    <source>
        <dbReference type="SAM" id="Phobius"/>
    </source>
</evidence>
<comment type="subunit">
    <text evidence="10">Interacts with EMP65.</text>
</comment>
<evidence type="ECO:0000259" key="14">
    <source>
        <dbReference type="PROSITE" id="PS51469"/>
    </source>
</evidence>
<dbReference type="InterPro" id="IPR012919">
    <property type="entry name" value="SUN_dom"/>
</dbReference>
<protein>
    <submittedName>
        <fullName evidence="16">SUN domain-containing ossification factor</fullName>
    </submittedName>
</protein>
<feature type="compositionally biased region" description="Low complexity" evidence="12">
    <location>
        <begin position="1075"/>
        <end position="1097"/>
    </location>
</feature>
<name>A0A7E5WC88_TRINI</name>
<dbReference type="SUPFAM" id="SSF49785">
    <property type="entry name" value="Galactose-binding domain-like"/>
    <property type="match status" value="1"/>
</dbReference>
<dbReference type="GeneID" id="113501335"/>
<feature type="compositionally biased region" description="Polar residues" evidence="12">
    <location>
        <begin position="254"/>
        <end position="270"/>
    </location>
</feature>
<proteinExistence type="inferred from homology"/>
<evidence type="ECO:0000256" key="11">
    <source>
        <dbReference type="SAM" id="Coils"/>
    </source>
</evidence>